<keyword evidence="2" id="KW-0479">Metal-binding</keyword>
<keyword evidence="10" id="KW-1185">Reference proteome</keyword>
<dbReference type="SMART" id="SM00355">
    <property type="entry name" value="ZnF_C2H2"/>
    <property type="match status" value="2"/>
</dbReference>
<dbReference type="InParanoid" id="A0A4Q1BGA9"/>
<keyword evidence="3 6" id="KW-0863">Zinc-finger</keyword>
<evidence type="ECO:0000313" key="10">
    <source>
        <dbReference type="Proteomes" id="UP000289152"/>
    </source>
</evidence>
<dbReference type="CDD" id="cd20908">
    <property type="entry name" value="SUF4-like"/>
    <property type="match status" value="1"/>
</dbReference>
<feature type="region of interest" description="Disordered" evidence="7">
    <location>
        <begin position="289"/>
        <end position="344"/>
    </location>
</feature>
<dbReference type="InterPro" id="IPR013087">
    <property type="entry name" value="Znf_C2H2_type"/>
</dbReference>
<feature type="domain" description="C2H2-type" evidence="8">
    <location>
        <begin position="38"/>
        <end position="66"/>
    </location>
</feature>
<protein>
    <submittedName>
        <fullName evidence="9">Zinc finger protein</fullName>
    </submittedName>
</protein>
<name>A0A4Q1BGA9_TREME</name>
<dbReference type="GO" id="GO:0008270">
    <property type="term" value="F:zinc ion binding"/>
    <property type="evidence" value="ECO:0007669"/>
    <property type="project" value="UniProtKB-KW"/>
</dbReference>
<dbReference type="GO" id="GO:0005634">
    <property type="term" value="C:nucleus"/>
    <property type="evidence" value="ECO:0007669"/>
    <property type="project" value="UniProtKB-SubCell"/>
</dbReference>
<keyword evidence="5" id="KW-0539">Nucleus</keyword>
<comment type="subcellular location">
    <subcellularLocation>
        <location evidence="1">Nucleus</location>
    </subcellularLocation>
</comment>
<evidence type="ECO:0000256" key="5">
    <source>
        <dbReference type="ARBA" id="ARBA00023242"/>
    </source>
</evidence>
<dbReference type="AlphaFoldDB" id="A0A4Q1BGA9"/>
<evidence type="ECO:0000313" key="9">
    <source>
        <dbReference type="EMBL" id="RXK36391.1"/>
    </source>
</evidence>
<dbReference type="PANTHER" id="PTHR23215">
    <property type="entry name" value="ZINC FINGER PROTEIN 207"/>
    <property type="match status" value="1"/>
</dbReference>
<evidence type="ECO:0000256" key="1">
    <source>
        <dbReference type="ARBA" id="ARBA00004123"/>
    </source>
</evidence>
<dbReference type="PROSITE" id="PS00028">
    <property type="entry name" value="ZINC_FINGER_C2H2_1"/>
    <property type="match status" value="1"/>
</dbReference>
<accession>A0A4Q1BGA9</accession>
<reference evidence="9 10" key="1">
    <citation type="submission" date="2016-06" db="EMBL/GenBank/DDBJ databases">
        <title>Evolution of pathogenesis and genome organization in the Tremellales.</title>
        <authorList>
            <person name="Cuomo C."/>
            <person name="Litvintseva A."/>
            <person name="Heitman J."/>
            <person name="Chen Y."/>
            <person name="Sun S."/>
            <person name="Springer D."/>
            <person name="Dromer F."/>
            <person name="Young S."/>
            <person name="Zeng Q."/>
            <person name="Chapman S."/>
            <person name="Gujja S."/>
            <person name="Saif S."/>
            <person name="Birren B."/>
        </authorList>
    </citation>
    <scope>NUCLEOTIDE SEQUENCE [LARGE SCALE GENOMIC DNA]</scope>
    <source>
        <strain evidence="9 10">ATCC 28783</strain>
    </source>
</reference>
<evidence type="ECO:0000256" key="7">
    <source>
        <dbReference type="SAM" id="MobiDB-lite"/>
    </source>
</evidence>
<keyword evidence="4" id="KW-0862">Zinc</keyword>
<dbReference type="STRING" id="5217.A0A4Q1BGA9"/>
<evidence type="ECO:0000256" key="6">
    <source>
        <dbReference type="PROSITE-ProRule" id="PRU00042"/>
    </source>
</evidence>
<dbReference type="PROSITE" id="PS50157">
    <property type="entry name" value="ZINC_FINGER_C2H2_2"/>
    <property type="match status" value="1"/>
</dbReference>
<dbReference type="OrthoDB" id="1306014at2759"/>
<evidence type="ECO:0000256" key="4">
    <source>
        <dbReference type="ARBA" id="ARBA00022833"/>
    </source>
</evidence>
<dbReference type="Proteomes" id="UP000289152">
    <property type="component" value="Unassembled WGS sequence"/>
</dbReference>
<proteinExistence type="predicted"/>
<dbReference type="VEuPathDB" id="FungiDB:TREMEDRAFT_73329"/>
<evidence type="ECO:0000256" key="2">
    <source>
        <dbReference type="ARBA" id="ARBA00022723"/>
    </source>
</evidence>
<dbReference type="EMBL" id="SDIL01000099">
    <property type="protein sequence ID" value="RXK36391.1"/>
    <property type="molecule type" value="Genomic_DNA"/>
</dbReference>
<organism evidence="9 10">
    <name type="scientific">Tremella mesenterica</name>
    <name type="common">Jelly fungus</name>
    <dbReference type="NCBI Taxonomy" id="5217"/>
    <lineage>
        <taxon>Eukaryota</taxon>
        <taxon>Fungi</taxon>
        <taxon>Dikarya</taxon>
        <taxon>Basidiomycota</taxon>
        <taxon>Agaricomycotina</taxon>
        <taxon>Tremellomycetes</taxon>
        <taxon>Tremellales</taxon>
        <taxon>Tremellaceae</taxon>
        <taxon>Tremella</taxon>
    </lineage>
</organism>
<sequence>MGKKKRHQVFVLKPWCWYCEREFEDDKVLLQHQKSKHFKCQLCPRKLNTAGGLMVHSQQVHKCDPEPLTNTLPGRDGFDVEIFGMEGVPSNAQAEWKARKEAEAGAAALVAASTGQRPRHSYTVIPEADLTIALAQHKALMATRNKPVKSISTPMTQPPMVTAPNGAPIPFPMALPGMPPPTLPVGMPGFPPPPGFIPPFPMVVPPYPGIPGAGPVPTPPGAGTGVSPIPGPLRFTIDQAGTGNFTPIPGHTQPYPQTITPMQPGAQTPMPAAASATPAPAPSIAVNEIPTIQPPKDGVMWPDATASPAEKRAQQSRYRYTSPTPDGGEAAMAGRKRKAAADFL</sequence>
<feature type="compositionally biased region" description="Polar residues" evidence="7">
    <location>
        <begin position="315"/>
        <end position="324"/>
    </location>
</feature>
<gene>
    <name evidence="9" type="ORF">M231_06357</name>
</gene>
<dbReference type="PANTHER" id="PTHR23215:SF0">
    <property type="entry name" value="BUB3-INTERACTING AND GLEBS MOTIF-CONTAINING PROTEIN ZNF207"/>
    <property type="match status" value="1"/>
</dbReference>
<comment type="caution">
    <text evidence="9">The sequence shown here is derived from an EMBL/GenBank/DDBJ whole genome shotgun (WGS) entry which is preliminary data.</text>
</comment>
<evidence type="ECO:0000259" key="8">
    <source>
        <dbReference type="PROSITE" id="PS50157"/>
    </source>
</evidence>
<evidence type="ECO:0000256" key="3">
    <source>
        <dbReference type="ARBA" id="ARBA00022771"/>
    </source>
</evidence>